<keyword evidence="2 4" id="KW-0547">Nucleotide-binding</keyword>
<dbReference type="GO" id="GO:0005524">
    <property type="term" value="F:ATP binding"/>
    <property type="evidence" value="ECO:0007669"/>
    <property type="project" value="UniProtKB-KW"/>
</dbReference>
<evidence type="ECO:0000256" key="5">
    <source>
        <dbReference type="RuleBase" id="RU361279"/>
    </source>
</evidence>
<dbReference type="AlphaFoldDB" id="A0A5S5DUP5"/>
<keyword evidence="5" id="KW-0479">Metal-binding</keyword>
<comment type="similarity">
    <text evidence="1 5">Belongs to the 5-formyltetrahydrofolate cyclo-ligase family.</text>
</comment>
<feature type="binding site" evidence="4">
    <location>
        <position position="55"/>
    </location>
    <ligand>
        <name>substrate</name>
    </ligand>
</feature>
<evidence type="ECO:0000313" key="7">
    <source>
        <dbReference type="Proteomes" id="UP000323136"/>
    </source>
</evidence>
<keyword evidence="3 4" id="KW-0067">ATP-binding</keyword>
<dbReference type="InterPro" id="IPR002698">
    <property type="entry name" value="FTHF_cligase"/>
</dbReference>
<dbReference type="GO" id="GO:0046872">
    <property type="term" value="F:metal ion binding"/>
    <property type="evidence" value="ECO:0007669"/>
    <property type="project" value="UniProtKB-KW"/>
</dbReference>
<name>A0A5S5DUP5_9FLAO</name>
<dbReference type="PIRSF" id="PIRSF006806">
    <property type="entry name" value="FTHF_cligase"/>
    <property type="match status" value="1"/>
</dbReference>
<keyword evidence="7" id="KW-1185">Reference proteome</keyword>
<reference evidence="6 7" key="1">
    <citation type="submission" date="2019-07" db="EMBL/GenBank/DDBJ databases">
        <title>Genomic Encyclopedia of Type Strains, Phase IV (KMG-IV): sequencing the most valuable type-strain genomes for metagenomic binning, comparative biology and taxonomic classification.</title>
        <authorList>
            <person name="Goeker M."/>
        </authorList>
    </citation>
    <scope>NUCLEOTIDE SEQUENCE [LARGE SCALE GENOMIC DNA]</scope>
    <source>
        <strain evidence="6 7">DSM 18961</strain>
    </source>
</reference>
<dbReference type="RefSeq" id="WP_148868150.1">
    <property type="nucleotide sequence ID" value="NZ_VNIA01000001.1"/>
</dbReference>
<dbReference type="GO" id="GO:0030272">
    <property type="term" value="F:5-formyltetrahydrofolate cyclo-ligase activity"/>
    <property type="evidence" value="ECO:0007669"/>
    <property type="project" value="UniProtKB-EC"/>
</dbReference>
<dbReference type="OrthoDB" id="9801938at2"/>
<dbReference type="Gene3D" id="3.40.50.10420">
    <property type="entry name" value="NagB/RpiA/CoA transferase-like"/>
    <property type="match status" value="1"/>
</dbReference>
<dbReference type="PANTHER" id="PTHR23407:SF1">
    <property type="entry name" value="5-FORMYLTETRAHYDROFOLATE CYCLO-LIGASE"/>
    <property type="match status" value="1"/>
</dbReference>
<evidence type="ECO:0000256" key="4">
    <source>
        <dbReference type="PIRSR" id="PIRSR006806-1"/>
    </source>
</evidence>
<dbReference type="NCBIfam" id="TIGR02727">
    <property type="entry name" value="MTHFS_bact"/>
    <property type="match status" value="1"/>
</dbReference>
<evidence type="ECO:0000256" key="2">
    <source>
        <dbReference type="ARBA" id="ARBA00022741"/>
    </source>
</evidence>
<organism evidence="6 7">
    <name type="scientific">Tenacibaculum adriaticum</name>
    <dbReference type="NCBI Taxonomy" id="413713"/>
    <lineage>
        <taxon>Bacteria</taxon>
        <taxon>Pseudomonadati</taxon>
        <taxon>Bacteroidota</taxon>
        <taxon>Flavobacteriia</taxon>
        <taxon>Flavobacteriales</taxon>
        <taxon>Flavobacteriaceae</taxon>
        <taxon>Tenacibaculum</taxon>
    </lineage>
</organism>
<dbReference type="InterPro" id="IPR024185">
    <property type="entry name" value="FTHF_cligase-like_sf"/>
</dbReference>
<evidence type="ECO:0000313" key="6">
    <source>
        <dbReference type="EMBL" id="TYP99424.1"/>
    </source>
</evidence>
<gene>
    <name evidence="6" type="ORF">C7447_10120</name>
</gene>
<dbReference type="EMBL" id="VNIA01000001">
    <property type="protein sequence ID" value="TYP99424.1"/>
    <property type="molecule type" value="Genomic_DNA"/>
</dbReference>
<dbReference type="EC" id="6.3.3.2" evidence="5"/>
<feature type="binding site" evidence="4">
    <location>
        <position position="48"/>
    </location>
    <ligand>
        <name>substrate</name>
    </ligand>
</feature>
<comment type="cofactor">
    <cofactor evidence="5">
        <name>Mg(2+)</name>
        <dbReference type="ChEBI" id="CHEBI:18420"/>
    </cofactor>
</comment>
<dbReference type="PANTHER" id="PTHR23407">
    <property type="entry name" value="ATPASE INHIBITOR/5-FORMYLTETRAHYDROFOLATE CYCLO-LIGASE"/>
    <property type="match status" value="1"/>
</dbReference>
<dbReference type="GO" id="GO:0035999">
    <property type="term" value="P:tetrahydrofolate interconversion"/>
    <property type="evidence" value="ECO:0007669"/>
    <property type="project" value="TreeGrafter"/>
</dbReference>
<dbReference type="InterPro" id="IPR037171">
    <property type="entry name" value="NagB/RpiA_transferase-like"/>
</dbReference>
<dbReference type="Pfam" id="PF01812">
    <property type="entry name" value="5-FTHF_cyc-lig"/>
    <property type="match status" value="1"/>
</dbReference>
<evidence type="ECO:0000256" key="1">
    <source>
        <dbReference type="ARBA" id="ARBA00010638"/>
    </source>
</evidence>
<accession>A0A5S5DUP5</accession>
<keyword evidence="6" id="KW-0436">Ligase</keyword>
<feature type="binding site" evidence="4">
    <location>
        <begin position="3"/>
        <end position="7"/>
    </location>
    <ligand>
        <name>ATP</name>
        <dbReference type="ChEBI" id="CHEBI:30616"/>
    </ligand>
</feature>
<dbReference type="Proteomes" id="UP000323136">
    <property type="component" value="Unassembled WGS sequence"/>
</dbReference>
<feature type="binding site" evidence="4">
    <location>
        <begin position="132"/>
        <end position="140"/>
    </location>
    <ligand>
        <name>ATP</name>
        <dbReference type="ChEBI" id="CHEBI:30616"/>
    </ligand>
</feature>
<keyword evidence="5" id="KW-0460">Magnesium</keyword>
<proteinExistence type="inferred from homology"/>
<protein>
    <recommendedName>
        <fullName evidence="5">5-formyltetrahydrofolate cyclo-ligase</fullName>
        <ecNumber evidence="5">6.3.3.2</ecNumber>
    </recommendedName>
</protein>
<sequence>MRKQDLRKQYKQKRKNLKEVEIDRLQKNIYQQLFKFDFSSVENIHIFLPIERQKEINTYPIISFLRKLNKTIIISKTDFSTVTLQHFLFEEETQLETNTYGIPEPINAKKIDVKDIDLVFVPLLISDEKNYRVGYGKGFYDRFLSECSSEVKTIGLNFFEPIKKIEDINEFDVPLQTVIYPK</sequence>
<dbReference type="SUPFAM" id="SSF100950">
    <property type="entry name" value="NagB/RpiA/CoA transferase-like"/>
    <property type="match status" value="1"/>
</dbReference>
<comment type="catalytic activity">
    <reaction evidence="5">
        <text>(6S)-5-formyl-5,6,7,8-tetrahydrofolate + ATP = (6R)-5,10-methenyltetrahydrofolate + ADP + phosphate</text>
        <dbReference type="Rhea" id="RHEA:10488"/>
        <dbReference type="ChEBI" id="CHEBI:30616"/>
        <dbReference type="ChEBI" id="CHEBI:43474"/>
        <dbReference type="ChEBI" id="CHEBI:57455"/>
        <dbReference type="ChEBI" id="CHEBI:57457"/>
        <dbReference type="ChEBI" id="CHEBI:456216"/>
        <dbReference type="EC" id="6.3.3.2"/>
    </reaction>
</comment>
<comment type="caution">
    <text evidence="6">The sequence shown here is derived from an EMBL/GenBank/DDBJ whole genome shotgun (WGS) entry which is preliminary data.</text>
</comment>
<dbReference type="GO" id="GO:0009396">
    <property type="term" value="P:folic acid-containing compound biosynthetic process"/>
    <property type="evidence" value="ECO:0007669"/>
    <property type="project" value="TreeGrafter"/>
</dbReference>
<evidence type="ECO:0000256" key="3">
    <source>
        <dbReference type="ARBA" id="ARBA00022840"/>
    </source>
</evidence>